<gene>
    <name evidence="1" type="ORF">EVAR_96702_1</name>
</gene>
<dbReference type="OrthoDB" id="6437051at2759"/>
<proteinExistence type="predicted"/>
<evidence type="ECO:0000313" key="1">
    <source>
        <dbReference type="EMBL" id="GBP50466.1"/>
    </source>
</evidence>
<organism evidence="1 2">
    <name type="scientific">Eumeta variegata</name>
    <name type="common">Bagworm moth</name>
    <name type="synonym">Eumeta japonica</name>
    <dbReference type="NCBI Taxonomy" id="151549"/>
    <lineage>
        <taxon>Eukaryota</taxon>
        <taxon>Metazoa</taxon>
        <taxon>Ecdysozoa</taxon>
        <taxon>Arthropoda</taxon>
        <taxon>Hexapoda</taxon>
        <taxon>Insecta</taxon>
        <taxon>Pterygota</taxon>
        <taxon>Neoptera</taxon>
        <taxon>Endopterygota</taxon>
        <taxon>Lepidoptera</taxon>
        <taxon>Glossata</taxon>
        <taxon>Ditrysia</taxon>
        <taxon>Tineoidea</taxon>
        <taxon>Psychidae</taxon>
        <taxon>Oiketicinae</taxon>
        <taxon>Eumeta</taxon>
    </lineage>
</organism>
<dbReference type="InterPro" id="IPR036691">
    <property type="entry name" value="Endo/exonu/phosph_ase_sf"/>
</dbReference>
<reference evidence="1 2" key="1">
    <citation type="journal article" date="2019" name="Commun. Biol.">
        <title>The bagworm genome reveals a unique fibroin gene that provides high tensile strength.</title>
        <authorList>
            <person name="Kono N."/>
            <person name="Nakamura H."/>
            <person name="Ohtoshi R."/>
            <person name="Tomita M."/>
            <person name="Numata K."/>
            <person name="Arakawa K."/>
        </authorList>
    </citation>
    <scope>NUCLEOTIDE SEQUENCE [LARGE SCALE GENOMIC DNA]</scope>
</reference>
<dbReference type="EMBL" id="BGZK01000566">
    <property type="protein sequence ID" value="GBP50466.1"/>
    <property type="molecule type" value="Genomic_DNA"/>
</dbReference>
<name>A0A4C1WGA4_EUMVA</name>
<evidence type="ECO:0000313" key="2">
    <source>
        <dbReference type="Proteomes" id="UP000299102"/>
    </source>
</evidence>
<comment type="caution">
    <text evidence="1">The sequence shown here is derived from an EMBL/GenBank/DDBJ whole genome shotgun (WGS) entry which is preliminary data.</text>
</comment>
<dbReference type="SUPFAM" id="SSF56219">
    <property type="entry name" value="DNase I-like"/>
    <property type="match status" value="1"/>
</dbReference>
<protein>
    <recommendedName>
        <fullName evidence="3">RNA-directed DNA polymerase from mobile element jockey</fullName>
    </recommendedName>
</protein>
<dbReference type="AlphaFoldDB" id="A0A4C1WGA4"/>
<dbReference type="Proteomes" id="UP000299102">
    <property type="component" value="Unassembled WGS sequence"/>
</dbReference>
<sequence length="466" mass="52874">MHGRKEAIALYYRCSLYCGPINIPSLINMEATDCRLPITGHSTLVILSVYLPSSKGFVRRDLRALLALGDAVILFGDFNYKIDFAKGTLTNVRTVVEESEREVPTSSGRRQFSPDILELIIAKNSALRLTSAYPTPDYIARARAFQREVKARVQEFRNEKRYIPIPPLKKPDNSVALDDVEIAECLADSLETQCSHTSPPHDIAHINLIEEEAIQKTSIEPKDDLPPVSLSEVQTLVKSLNTKKKAIDELGQWFRNWSIQVNPEKSAAIQFKYSKIRSQHIVDFDNPNLKLLNANIPWQRNYKYLEVALDKNLHFRDHIERVRKTAIFYTARLGAMRGRKTGFHSNALLRAAVDYEPPHPNNFIRRPRNVLNDPPDALTATDSDALLLVKETTLTASRGSSRRFWTACAYAIMLRSGVRTRFVVDVGCVGTVELRRMCYQQLQTPTATLRPAFVLHYTQVVNILDL</sequence>
<evidence type="ECO:0008006" key="3">
    <source>
        <dbReference type="Google" id="ProtNLM"/>
    </source>
</evidence>
<accession>A0A4C1WGA4</accession>
<keyword evidence="2" id="KW-1185">Reference proteome</keyword>